<proteinExistence type="predicted"/>
<dbReference type="EMBL" id="UYSU01032534">
    <property type="protein sequence ID" value="VDL89802.1"/>
    <property type="molecule type" value="Genomic_DNA"/>
</dbReference>
<evidence type="ECO:0000313" key="1">
    <source>
        <dbReference type="EMBL" id="VDL89802.1"/>
    </source>
</evidence>
<gene>
    <name evidence="1" type="ORF">SSLN_LOCUS3417</name>
</gene>
<name>A0A183SGR9_SCHSO</name>
<dbReference type="WBParaSite" id="SSLN_0000352001-mRNA-1">
    <property type="protein sequence ID" value="SSLN_0000352001-mRNA-1"/>
    <property type="gene ID" value="SSLN_0000352001"/>
</dbReference>
<sequence>MKIRGRLAGGGGFRLHILLEQPAKGRVTRRWCRLYHPERHGGTNATTIIIIIIIAYAPPMTSSDEAKKQFYEDQHTLLETVPKMDKLILLGEFNARIGTDYASMEMVLFC</sequence>
<accession>A0A183SGR9</accession>
<protein>
    <submittedName>
        <fullName evidence="3">Craniofacial development protein 2-like</fullName>
    </submittedName>
</protein>
<dbReference type="AlphaFoldDB" id="A0A183SGR9"/>
<reference evidence="1 2" key="2">
    <citation type="submission" date="2018-11" db="EMBL/GenBank/DDBJ databases">
        <authorList>
            <consortium name="Pathogen Informatics"/>
        </authorList>
    </citation>
    <scope>NUCLEOTIDE SEQUENCE [LARGE SCALE GENOMIC DNA]</scope>
    <source>
        <strain evidence="1 2">NST_G2</strain>
    </source>
</reference>
<evidence type="ECO:0000313" key="2">
    <source>
        <dbReference type="Proteomes" id="UP000275846"/>
    </source>
</evidence>
<dbReference type="OrthoDB" id="413900at2759"/>
<dbReference type="Proteomes" id="UP000275846">
    <property type="component" value="Unassembled WGS sequence"/>
</dbReference>
<reference evidence="3" key="1">
    <citation type="submission" date="2016-06" db="UniProtKB">
        <authorList>
            <consortium name="WormBaseParasite"/>
        </authorList>
    </citation>
    <scope>IDENTIFICATION</scope>
</reference>
<organism evidence="3">
    <name type="scientific">Schistocephalus solidus</name>
    <name type="common">Tapeworm</name>
    <dbReference type="NCBI Taxonomy" id="70667"/>
    <lineage>
        <taxon>Eukaryota</taxon>
        <taxon>Metazoa</taxon>
        <taxon>Spiralia</taxon>
        <taxon>Lophotrochozoa</taxon>
        <taxon>Platyhelminthes</taxon>
        <taxon>Cestoda</taxon>
        <taxon>Eucestoda</taxon>
        <taxon>Diphyllobothriidea</taxon>
        <taxon>Diphyllobothriidae</taxon>
        <taxon>Schistocephalus</taxon>
    </lineage>
</organism>
<evidence type="ECO:0000313" key="3">
    <source>
        <dbReference type="WBParaSite" id="SSLN_0000352001-mRNA-1"/>
    </source>
</evidence>
<keyword evidence="2" id="KW-1185">Reference proteome</keyword>